<dbReference type="InterPro" id="IPR052895">
    <property type="entry name" value="HetReg/Transcr_Mod"/>
</dbReference>
<proteinExistence type="predicted"/>
<reference evidence="2" key="1">
    <citation type="submission" date="2020-05" db="EMBL/GenBank/DDBJ databases">
        <title>Phylogenomic resolution of chytrid fungi.</title>
        <authorList>
            <person name="Stajich J.E."/>
            <person name="Amses K."/>
            <person name="Simmons R."/>
            <person name="Seto K."/>
            <person name="Myers J."/>
            <person name="Bonds A."/>
            <person name="Quandt C.A."/>
            <person name="Barry K."/>
            <person name="Liu P."/>
            <person name="Grigoriev I."/>
            <person name="Longcore J.E."/>
            <person name="James T.Y."/>
        </authorList>
    </citation>
    <scope>NUCLEOTIDE SEQUENCE</scope>
    <source>
        <strain evidence="2">JEL0318</strain>
    </source>
</reference>
<feature type="non-terminal residue" evidence="2">
    <location>
        <position position="842"/>
    </location>
</feature>
<name>A0AAD5S6G5_9FUNG</name>
<feature type="domain" description="Heterokaryon incompatibility" evidence="1">
    <location>
        <begin position="267"/>
        <end position="397"/>
    </location>
</feature>
<dbReference type="AlphaFoldDB" id="A0AAD5S6G5"/>
<organism evidence="2 3">
    <name type="scientific">Rhizophlyctis rosea</name>
    <dbReference type="NCBI Taxonomy" id="64517"/>
    <lineage>
        <taxon>Eukaryota</taxon>
        <taxon>Fungi</taxon>
        <taxon>Fungi incertae sedis</taxon>
        <taxon>Chytridiomycota</taxon>
        <taxon>Chytridiomycota incertae sedis</taxon>
        <taxon>Chytridiomycetes</taxon>
        <taxon>Rhizophlyctidales</taxon>
        <taxon>Rhizophlyctidaceae</taxon>
        <taxon>Rhizophlyctis</taxon>
    </lineage>
</organism>
<dbReference type="InterPro" id="IPR010730">
    <property type="entry name" value="HET"/>
</dbReference>
<evidence type="ECO:0000313" key="3">
    <source>
        <dbReference type="Proteomes" id="UP001212841"/>
    </source>
</evidence>
<dbReference type="Pfam" id="PF06985">
    <property type="entry name" value="HET"/>
    <property type="match status" value="1"/>
</dbReference>
<evidence type="ECO:0000259" key="1">
    <source>
        <dbReference type="Pfam" id="PF06985"/>
    </source>
</evidence>
<keyword evidence="3" id="KW-1185">Reference proteome</keyword>
<gene>
    <name evidence="2" type="ORF">HK097_011352</name>
</gene>
<dbReference type="EMBL" id="JADGJD010000926">
    <property type="protein sequence ID" value="KAJ3047637.1"/>
    <property type="molecule type" value="Genomic_DNA"/>
</dbReference>
<sequence length="842" mass="93792">MPGEPPPAKTSSGETLLPVDIFPPDSVAIITDSHQVLERSPAAKLLYVEHSLWSDVIEARGNSDMLFILAAGGAELVKLTDLALCNGFSPPTIFGMLPPASEQLEQHRAGSIAKLWAFVRHNGPYGGGVYIGKYGRSPRTDGSTRQILFDPHTFPQSINLSWFDGAAYVPPSSGYNYVFGGAPVFPGSEGDPIRKYHHVRALMHNQGRSVIVYQRLSRPEPALEASHLNSVPHTTDEIRLQWQLLQSTRPPHLCCNPNGWNPPTEPYVAISHVWSSKELDIDDGYNAFMVTKCRAAVRTSEDVWMDFLCIDQRSASAIIDAVASMPDLYRRAAWVAVLLEEDEVGTIRQVLDNCRANPKPRQTRDIQAVRRALVDYMNSLLRLMAIPWFTRIWTLQEFTLNSDVVFLSCNEELVTNGILKSACNNLKMSHLVETISAFSHSITSYQSTFRAGSTEETDYGADPRLGSVISTISRLELSLGLTTPFTAGITINRLPLGDFEIRDEIILSSSIVGDVASVSNWFRETAEHKTVPQWFVAIMSGRECTYLQDIIYGTHGLVNWPDLHEFARLPAEEMERRILEVMMSKGWLPQVSSGPYGPTTHLNVPRIVKTEQGWKLNCYDVGSNSFVGLNNIRAWVSDGRDGLARDGEVWMEWKYRFFGREMQSGRYENAADVRDWVIRHFSDIRDGAVRVGRCLTESKRRIARVKAKGEDDGADRWNPFVVANRQWVVVGAGHMESDSTLVMRDVVHSGPNTEGLPEMIITVDPRRSDDVADFTSVKLVRLCCGSISPGVPLVELLPTLPHPTAPESTPKDDLALPQSIGYSPATMEKKSWQSVFLSIPAD</sequence>
<evidence type="ECO:0000313" key="2">
    <source>
        <dbReference type="EMBL" id="KAJ3047637.1"/>
    </source>
</evidence>
<protein>
    <recommendedName>
        <fullName evidence="1">Heterokaryon incompatibility domain-containing protein</fullName>
    </recommendedName>
</protein>
<dbReference type="PANTHER" id="PTHR24148">
    <property type="entry name" value="ANKYRIN REPEAT DOMAIN-CONTAINING PROTEIN 39 HOMOLOG-RELATED"/>
    <property type="match status" value="1"/>
</dbReference>
<accession>A0AAD5S6G5</accession>
<dbReference type="Proteomes" id="UP001212841">
    <property type="component" value="Unassembled WGS sequence"/>
</dbReference>
<comment type="caution">
    <text evidence="2">The sequence shown here is derived from an EMBL/GenBank/DDBJ whole genome shotgun (WGS) entry which is preliminary data.</text>
</comment>
<dbReference type="PANTHER" id="PTHR24148:SF64">
    <property type="entry name" value="HETEROKARYON INCOMPATIBILITY DOMAIN-CONTAINING PROTEIN"/>
    <property type="match status" value="1"/>
</dbReference>